<dbReference type="Pfam" id="PF00891">
    <property type="entry name" value="Methyltransf_2"/>
    <property type="match status" value="1"/>
</dbReference>
<dbReference type="Proteomes" id="UP000215914">
    <property type="component" value="Unassembled WGS sequence"/>
</dbReference>
<evidence type="ECO:0000313" key="8">
    <source>
        <dbReference type="EMBL" id="KAF5761873.1"/>
    </source>
</evidence>
<dbReference type="InterPro" id="IPR029063">
    <property type="entry name" value="SAM-dependent_MTases_sf"/>
</dbReference>
<dbReference type="FunFam" id="1.10.10.10:FF:000213">
    <property type="entry name" value="Coniferyl alcohol 9-O-methyltransferase"/>
    <property type="match status" value="1"/>
</dbReference>
<gene>
    <name evidence="8" type="ORF">HanXRQr2_Chr16g0770131</name>
</gene>
<dbReference type="Gramene" id="mRNA:HanXRQr2_Chr16g0770131">
    <property type="protein sequence ID" value="mRNA:HanXRQr2_Chr16g0770131"/>
    <property type="gene ID" value="HanXRQr2_Chr16g0770131"/>
</dbReference>
<dbReference type="EMBL" id="MNCJ02000331">
    <property type="protein sequence ID" value="KAF5761873.1"/>
    <property type="molecule type" value="Genomic_DNA"/>
</dbReference>
<evidence type="ECO:0000313" key="9">
    <source>
        <dbReference type="Proteomes" id="UP000215914"/>
    </source>
</evidence>
<dbReference type="InterPro" id="IPR036390">
    <property type="entry name" value="WH_DNA-bd_sf"/>
</dbReference>
<dbReference type="InterPro" id="IPR036388">
    <property type="entry name" value="WH-like_DNA-bd_sf"/>
</dbReference>
<sequence>MSNYLLIYRDILRINLEMALQNGELSKDQLLDSQAHIWNHIYSYINSMSLKCAVQLKIPDIINRHGSPMLLSELVKALGINKERTPFVYRLMRILIHSGFFLKQTVSTTPGDNDEEGGEGYLLAPASRLLLKEDPLSLRSYLLAAMDPVMLDPWQQMSKWFQNDDVTPFYTTHGKMFWDMASQESKLNQFFNEAMASDSRLVTSVILKHCGSVFEAIDSIVDVGGGTGTVVEAIAKAFPNIRCINFDLPHVVDGLVGTKNLSYVGGDMFEAIPKADAVFLKWILHDWSDEECMKILKRCREAIPSKENGGKLIIIDMVLKVDEGENDLLKTQLFLDMCMMTLVTGRERSEKEWAKLFFDAGFSDYKITPVLGLRSLIEVYPS</sequence>
<dbReference type="InterPro" id="IPR001077">
    <property type="entry name" value="COMT_C"/>
</dbReference>
<feature type="active site" description="Proton acceptor" evidence="5">
    <location>
        <position position="285"/>
    </location>
</feature>
<evidence type="ECO:0000256" key="2">
    <source>
        <dbReference type="ARBA" id="ARBA00022679"/>
    </source>
</evidence>
<proteinExistence type="inferred from homology"/>
<dbReference type="GO" id="GO:0008171">
    <property type="term" value="F:O-methyltransferase activity"/>
    <property type="evidence" value="ECO:0000318"/>
    <property type="project" value="GO_Central"/>
</dbReference>
<evidence type="ECO:0000256" key="3">
    <source>
        <dbReference type="ARBA" id="ARBA00022691"/>
    </source>
</evidence>
<dbReference type="PROSITE" id="PS51683">
    <property type="entry name" value="SAM_OMT_II"/>
    <property type="match status" value="1"/>
</dbReference>
<dbReference type="Gene3D" id="3.40.50.150">
    <property type="entry name" value="Vaccinia Virus protein VP39"/>
    <property type="match status" value="1"/>
</dbReference>
<keyword evidence="9" id="KW-1185">Reference proteome</keyword>
<reference evidence="8" key="1">
    <citation type="journal article" date="2017" name="Nature">
        <title>The sunflower genome provides insights into oil metabolism, flowering and Asterid evolution.</title>
        <authorList>
            <person name="Badouin H."/>
            <person name="Gouzy J."/>
            <person name="Grassa C.J."/>
            <person name="Murat F."/>
            <person name="Staton S.E."/>
            <person name="Cottret L."/>
            <person name="Lelandais-Briere C."/>
            <person name="Owens G.L."/>
            <person name="Carrere S."/>
            <person name="Mayjonade B."/>
            <person name="Legrand L."/>
            <person name="Gill N."/>
            <person name="Kane N.C."/>
            <person name="Bowers J.E."/>
            <person name="Hubner S."/>
            <person name="Bellec A."/>
            <person name="Berard A."/>
            <person name="Berges H."/>
            <person name="Blanchet N."/>
            <person name="Boniface M.C."/>
            <person name="Brunel D."/>
            <person name="Catrice O."/>
            <person name="Chaidir N."/>
            <person name="Claudel C."/>
            <person name="Donnadieu C."/>
            <person name="Faraut T."/>
            <person name="Fievet G."/>
            <person name="Helmstetter N."/>
            <person name="King M."/>
            <person name="Knapp S.J."/>
            <person name="Lai Z."/>
            <person name="Le Paslier M.C."/>
            <person name="Lippi Y."/>
            <person name="Lorenzon L."/>
            <person name="Mandel J.R."/>
            <person name="Marage G."/>
            <person name="Marchand G."/>
            <person name="Marquand E."/>
            <person name="Bret-Mestries E."/>
            <person name="Morien E."/>
            <person name="Nambeesan S."/>
            <person name="Nguyen T."/>
            <person name="Pegot-Espagnet P."/>
            <person name="Pouilly N."/>
            <person name="Raftis F."/>
            <person name="Sallet E."/>
            <person name="Schiex T."/>
            <person name="Thomas J."/>
            <person name="Vandecasteele C."/>
            <person name="Vares D."/>
            <person name="Vear F."/>
            <person name="Vautrin S."/>
            <person name="Crespi M."/>
            <person name="Mangin B."/>
            <person name="Burke J.M."/>
            <person name="Salse J."/>
            <person name="Munos S."/>
            <person name="Vincourt P."/>
            <person name="Rieseberg L.H."/>
            <person name="Langlade N.B."/>
        </authorList>
    </citation>
    <scope>NUCLEOTIDE SEQUENCE</scope>
    <source>
        <tissue evidence="8">Leaves</tissue>
    </source>
</reference>
<dbReference type="PANTHER" id="PTHR11746">
    <property type="entry name" value="O-METHYLTRANSFERASE"/>
    <property type="match status" value="1"/>
</dbReference>
<dbReference type="Gene3D" id="1.10.10.10">
    <property type="entry name" value="Winged helix-like DNA-binding domain superfamily/Winged helix DNA-binding domain"/>
    <property type="match status" value="1"/>
</dbReference>
<dbReference type="AlphaFoldDB" id="A0A9K3DX07"/>
<evidence type="ECO:0000256" key="1">
    <source>
        <dbReference type="ARBA" id="ARBA00022603"/>
    </source>
</evidence>
<dbReference type="FunFam" id="3.40.50.150:FF:000057">
    <property type="entry name" value="O-methyltransferase ZRP4"/>
    <property type="match status" value="1"/>
</dbReference>
<dbReference type="SUPFAM" id="SSF46785">
    <property type="entry name" value="Winged helix' DNA-binding domain"/>
    <property type="match status" value="1"/>
</dbReference>
<dbReference type="InterPro" id="IPR016461">
    <property type="entry name" value="COMT-like"/>
</dbReference>
<evidence type="ECO:0000256" key="4">
    <source>
        <dbReference type="ARBA" id="ARBA00034481"/>
    </source>
</evidence>
<evidence type="ECO:0000256" key="5">
    <source>
        <dbReference type="PIRSR" id="PIRSR005739-1"/>
    </source>
</evidence>
<dbReference type="Pfam" id="PF08100">
    <property type="entry name" value="Dimerisation"/>
    <property type="match status" value="1"/>
</dbReference>
<name>A0A9K3DX07_HELAN</name>
<dbReference type="InterPro" id="IPR012967">
    <property type="entry name" value="COMT_dimerisation"/>
</dbReference>
<evidence type="ECO:0000259" key="7">
    <source>
        <dbReference type="Pfam" id="PF08100"/>
    </source>
</evidence>
<keyword evidence="3" id="KW-0949">S-adenosyl-L-methionine</keyword>
<dbReference type="GO" id="GO:0046983">
    <property type="term" value="F:protein dimerization activity"/>
    <property type="evidence" value="ECO:0007669"/>
    <property type="project" value="InterPro"/>
</dbReference>
<comment type="caution">
    <text evidence="8">The sequence shown here is derived from an EMBL/GenBank/DDBJ whole genome shotgun (WGS) entry which is preliminary data.</text>
</comment>
<protein>
    <submittedName>
        <fullName evidence="8">O-methyltransferase COMT-type, S-adenosyl-L-methionine-dependent methyltransferase</fullName>
    </submittedName>
</protein>
<keyword evidence="1" id="KW-0489">Methyltransferase</keyword>
<dbReference type="CDD" id="cd02440">
    <property type="entry name" value="AdoMet_MTases"/>
    <property type="match status" value="1"/>
</dbReference>
<reference evidence="8" key="2">
    <citation type="submission" date="2020-06" db="EMBL/GenBank/DDBJ databases">
        <title>Helianthus annuus Genome sequencing and assembly Release 2.</title>
        <authorList>
            <person name="Gouzy J."/>
            <person name="Langlade N."/>
            <person name="Munos S."/>
        </authorList>
    </citation>
    <scope>NUCLEOTIDE SEQUENCE</scope>
    <source>
        <tissue evidence="8">Leaves</tissue>
    </source>
</reference>
<keyword evidence="2" id="KW-0808">Transferase</keyword>
<evidence type="ECO:0000259" key="6">
    <source>
        <dbReference type="Pfam" id="PF00891"/>
    </source>
</evidence>
<dbReference type="SUPFAM" id="SSF53335">
    <property type="entry name" value="S-adenosyl-L-methionine-dependent methyltransferases"/>
    <property type="match status" value="1"/>
</dbReference>
<dbReference type="GO" id="GO:0032259">
    <property type="term" value="P:methylation"/>
    <property type="evidence" value="ECO:0000318"/>
    <property type="project" value="GO_Central"/>
</dbReference>
<dbReference type="GO" id="GO:0008757">
    <property type="term" value="F:S-adenosylmethionine-dependent methyltransferase activity"/>
    <property type="evidence" value="ECO:0000318"/>
    <property type="project" value="GO_Central"/>
</dbReference>
<feature type="domain" description="O-methyltransferase dimerisation" evidence="7">
    <location>
        <begin position="38"/>
        <end position="132"/>
    </location>
</feature>
<accession>A0A9K3DX07</accession>
<feature type="domain" description="O-methyltransferase C-terminal" evidence="6">
    <location>
        <begin position="154"/>
        <end position="363"/>
    </location>
</feature>
<dbReference type="PIRSF" id="PIRSF005739">
    <property type="entry name" value="O-mtase"/>
    <property type="match status" value="1"/>
</dbReference>
<comment type="similarity">
    <text evidence="4">Belongs to the class I-like SAM-binding methyltransferase superfamily. Cation-independent O-methyltransferase family. COMT subfamily.</text>
</comment>
<organism evidence="8 9">
    <name type="scientific">Helianthus annuus</name>
    <name type="common">Common sunflower</name>
    <dbReference type="NCBI Taxonomy" id="4232"/>
    <lineage>
        <taxon>Eukaryota</taxon>
        <taxon>Viridiplantae</taxon>
        <taxon>Streptophyta</taxon>
        <taxon>Embryophyta</taxon>
        <taxon>Tracheophyta</taxon>
        <taxon>Spermatophyta</taxon>
        <taxon>Magnoliopsida</taxon>
        <taxon>eudicotyledons</taxon>
        <taxon>Gunneridae</taxon>
        <taxon>Pentapetalae</taxon>
        <taxon>asterids</taxon>
        <taxon>campanulids</taxon>
        <taxon>Asterales</taxon>
        <taxon>Asteraceae</taxon>
        <taxon>Asteroideae</taxon>
        <taxon>Heliantheae alliance</taxon>
        <taxon>Heliantheae</taxon>
        <taxon>Helianthus</taxon>
    </lineage>
</organism>